<organism evidence="1 2">
    <name type="scientific">Portunus trituberculatus</name>
    <name type="common">Swimming crab</name>
    <name type="synonym">Neptunus trituberculatus</name>
    <dbReference type="NCBI Taxonomy" id="210409"/>
    <lineage>
        <taxon>Eukaryota</taxon>
        <taxon>Metazoa</taxon>
        <taxon>Ecdysozoa</taxon>
        <taxon>Arthropoda</taxon>
        <taxon>Crustacea</taxon>
        <taxon>Multicrustacea</taxon>
        <taxon>Malacostraca</taxon>
        <taxon>Eumalacostraca</taxon>
        <taxon>Eucarida</taxon>
        <taxon>Decapoda</taxon>
        <taxon>Pleocyemata</taxon>
        <taxon>Brachyura</taxon>
        <taxon>Eubrachyura</taxon>
        <taxon>Portunoidea</taxon>
        <taxon>Portunidae</taxon>
        <taxon>Portuninae</taxon>
        <taxon>Portunus</taxon>
    </lineage>
</organism>
<sequence length="44" mass="5328">MSIKWSNHTQKLKVNMCPSTERVNSIALRSNKPFIYTWFSYSFW</sequence>
<accession>A0A5B7HWD4</accession>
<dbReference type="Proteomes" id="UP000324222">
    <property type="component" value="Unassembled WGS sequence"/>
</dbReference>
<reference evidence="1 2" key="1">
    <citation type="submission" date="2019-05" db="EMBL/GenBank/DDBJ databases">
        <title>Another draft genome of Portunus trituberculatus and its Hox gene families provides insights of decapod evolution.</title>
        <authorList>
            <person name="Jeong J.-H."/>
            <person name="Song I."/>
            <person name="Kim S."/>
            <person name="Choi T."/>
            <person name="Kim D."/>
            <person name="Ryu S."/>
            <person name="Kim W."/>
        </authorList>
    </citation>
    <scope>NUCLEOTIDE SEQUENCE [LARGE SCALE GENOMIC DNA]</scope>
    <source>
        <tissue evidence="1">Muscle</tissue>
    </source>
</reference>
<comment type="caution">
    <text evidence="1">The sequence shown here is derived from an EMBL/GenBank/DDBJ whole genome shotgun (WGS) entry which is preliminary data.</text>
</comment>
<name>A0A5B7HWD4_PORTR</name>
<proteinExistence type="predicted"/>
<gene>
    <name evidence="1" type="ORF">E2C01_071854</name>
</gene>
<dbReference type="EMBL" id="VSRR010045769">
    <property type="protein sequence ID" value="MPC77401.1"/>
    <property type="molecule type" value="Genomic_DNA"/>
</dbReference>
<keyword evidence="2" id="KW-1185">Reference proteome</keyword>
<dbReference type="AlphaFoldDB" id="A0A5B7HWD4"/>
<evidence type="ECO:0000313" key="2">
    <source>
        <dbReference type="Proteomes" id="UP000324222"/>
    </source>
</evidence>
<evidence type="ECO:0000313" key="1">
    <source>
        <dbReference type="EMBL" id="MPC77401.1"/>
    </source>
</evidence>
<protein>
    <submittedName>
        <fullName evidence="1">Uncharacterized protein</fullName>
    </submittedName>
</protein>